<evidence type="ECO:0000256" key="1">
    <source>
        <dbReference type="ARBA" id="ARBA00022448"/>
    </source>
</evidence>
<dbReference type="InterPro" id="IPR012292">
    <property type="entry name" value="Globin/Proto"/>
</dbReference>
<comment type="similarity">
    <text evidence="6">Belongs to the globin family.</text>
</comment>
<dbReference type="Gene3D" id="1.10.490.10">
    <property type="entry name" value="Globins"/>
    <property type="match status" value="1"/>
</dbReference>
<protein>
    <submittedName>
        <fullName evidence="9">Uncharacterized protein LOC100205225 isoform X1</fullName>
    </submittedName>
</protein>
<dbReference type="InterPro" id="IPR000971">
    <property type="entry name" value="Globin"/>
</dbReference>
<gene>
    <name evidence="9" type="primary">LOC100205225</name>
</gene>
<keyword evidence="5" id="KW-0408">Iron</keyword>
<accession>A0ABM4DFK1</accession>
<dbReference type="InterPro" id="IPR009050">
    <property type="entry name" value="Globin-like_sf"/>
</dbReference>
<dbReference type="PROSITE" id="PS01033">
    <property type="entry name" value="GLOBIN"/>
    <property type="match status" value="1"/>
</dbReference>
<dbReference type="InterPro" id="IPR050532">
    <property type="entry name" value="Globin-like_OT"/>
</dbReference>
<keyword evidence="8" id="KW-1185">Reference proteome</keyword>
<proteinExistence type="inferred from homology"/>
<dbReference type="PANTHER" id="PTHR46458">
    <property type="entry name" value="BLR2807 PROTEIN"/>
    <property type="match status" value="1"/>
</dbReference>
<keyword evidence="1 6" id="KW-0813">Transport</keyword>
<evidence type="ECO:0000256" key="5">
    <source>
        <dbReference type="ARBA" id="ARBA00023004"/>
    </source>
</evidence>
<name>A0ABM4DFK1_HYDVU</name>
<evidence type="ECO:0000256" key="6">
    <source>
        <dbReference type="RuleBase" id="RU000356"/>
    </source>
</evidence>
<evidence type="ECO:0000256" key="4">
    <source>
        <dbReference type="ARBA" id="ARBA00022723"/>
    </source>
</evidence>
<evidence type="ECO:0000313" key="8">
    <source>
        <dbReference type="Proteomes" id="UP001652625"/>
    </source>
</evidence>
<organism evidence="8 9">
    <name type="scientific">Hydra vulgaris</name>
    <name type="common">Hydra</name>
    <name type="synonym">Hydra attenuata</name>
    <dbReference type="NCBI Taxonomy" id="6087"/>
    <lineage>
        <taxon>Eukaryota</taxon>
        <taxon>Metazoa</taxon>
        <taxon>Cnidaria</taxon>
        <taxon>Hydrozoa</taxon>
        <taxon>Hydroidolina</taxon>
        <taxon>Anthoathecata</taxon>
        <taxon>Aplanulata</taxon>
        <taxon>Hydridae</taxon>
        <taxon>Hydra</taxon>
    </lineage>
</organism>
<evidence type="ECO:0000256" key="2">
    <source>
        <dbReference type="ARBA" id="ARBA00022617"/>
    </source>
</evidence>
<keyword evidence="4" id="KW-0479">Metal-binding</keyword>
<dbReference type="Proteomes" id="UP001652625">
    <property type="component" value="Chromosome 14"/>
</dbReference>
<keyword evidence="2 6" id="KW-0349">Heme</keyword>
<evidence type="ECO:0000313" key="9">
    <source>
        <dbReference type="RefSeq" id="XP_065673201.1"/>
    </source>
</evidence>
<dbReference type="GeneID" id="100205225"/>
<dbReference type="PANTHER" id="PTHR46458:SF1">
    <property type="entry name" value="GEO09476P1"/>
    <property type="match status" value="1"/>
</dbReference>
<keyword evidence="3 6" id="KW-0561">Oxygen transport</keyword>
<dbReference type="Pfam" id="PF00042">
    <property type="entry name" value="Globin"/>
    <property type="match status" value="1"/>
</dbReference>
<evidence type="ECO:0000259" key="7">
    <source>
        <dbReference type="PROSITE" id="PS01033"/>
    </source>
</evidence>
<feature type="domain" description="Globin" evidence="7">
    <location>
        <begin position="39"/>
        <end position="186"/>
    </location>
</feature>
<dbReference type="RefSeq" id="XP_065673201.1">
    <property type="nucleotide sequence ID" value="XM_065817129.1"/>
</dbReference>
<dbReference type="SUPFAM" id="SSF46458">
    <property type="entry name" value="Globin-like"/>
    <property type="match status" value="1"/>
</dbReference>
<evidence type="ECO:0000256" key="3">
    <source>
        <dbReference type="ARBA" id="ARBA00022621"/>
    </source>
</evidence>
<reference evidence="9" key="1">
    <citation type="submission" date="2025-08" db="UniProtKB">
        <authorList>
            <consortium name="RefSeq"/>
        </authorList>
    </citation>
    <scope>IDENTIFICATION</scope>
</reference>
<sequence>MGNGCSLAHNRFSKNIQCSAVKELIPVLVNSEIKFIKMPLSCKEIETLKKSWITAKQFWNEICTCAFSRWFSTYPEIQSKFGVYGNNLTMDEVLASESLCIHIRKSVELIEIIIKKVDERHELSEYLIELGKLHHKFGAEQKYATALGSSFVFAISQICPNTDMITEGAWDSLFKYIVTHIKLGIRLESGAFKKENANIIDSLLQSYTT</sequence>